<feature type="transmembrane region" description="Helical" evidence="6">
    <location>
        <begin position="107"/>
        <end position="126"/>
    </location>
</feature>
<feature type="transmembrane region" description="Helical" evidence="6">
    <location>
        <begin position="81"/>
        <end position="101"/>
    </location>
</feature>
<keyword evidence="4 6" id="KW-1133">Transmembrane helix</keyword>
<dbReference type="InterPro" id="IPR038330">
    <property type="entry name" value="TspO/MBR-related_sf"/>
</dbReference>
<feature type="transmembrane region" description="Helical" evidence="6">
    <location>
        <begin position="47"/>
        <end position="69"/>
    </location>
</feature>
<protein>
    <submittedName>
        <fullName evidence="7">Peripheral-type benzodiazepine receptor</fullName>
    </submittedName>
</protein>
<comment type="caution">
    <text evidence="7">The sequence shown here is derived from an EMBL/GenBank/DDBJ whole genome shotgun (WGS) entry which is preliminary data.</text>
</comment>
<keyword evidence="7" id="KW-0675">Receptor</keyword>
<accession>A0A0C2JLN1</accession>
<dbReference type="FunFam" id="1.20.1260.100:FF:000001">
    <property type="entry name" value="translocator protein 2"/>
    <property type="match status" value="1"/>
</dbReference>
<dbReference type="GO" id="GO:0033013">
    <property type="term" value="P:tetrapyrrole metabolic process"/>
    <property type="evidence" value="ECO:0007669"/>
    <property type="project" value="UniProtKB-ARBA"/>
</dbReference>
<evidence type="ECO:0000256" key="5">
    <source>
        <dbReference type="ARBA" id="ARBA00023136"/>
    </source>
</evidence>
<dbReference type="PIRSF" id="PIRSF005859">
    <property type="entry name" value="PBR"/>
    <property type="match status" value="1"/>
</dbReference>
<dbReference type="Proteomes" id="UP000031675">
    <property type="component" value="Unassembled WGS sequence"/>
</dbReference>
<evidence type="ECO:0000256" key="6">
    <source>
        <dbReference type="SAM" id="Phobius"/>
    </source>
</evidence>
<evidence type="ECO:0000256" key="2">
    <source>
        <dbReference type="ARBA" id="ARBA00007524"/>
    </source>
</evidence>
<name>A0A0C2JLN1_9ACTN</name>
<proteinExistence type="inferred from homology"/>
<reference evidence="8" key="1">
    <citation type="journal article" date="2015" name="Chem. Biol.">
        <title>Structure, bioactivity, and resistance mechanism of streptomonomicin, an unusual lasso Peptide from an understudied halophilic actinomycete.</title>
        <authorList>
            <person name="Metelev M."/>
            <person name="Tietz J.I."/>
            <person name="Melby J.O."/>
            <person name="Blair P.M."/>
            <person name="Zhu L."/>
            <person name="Livnat I."/>
            <person name="Severinov K."/>
            <person name="Mitchell D.A."/>
        </authorList>
    </citation>
    <scope>NUCLEOTIDE SEQUENCE [LARGE SCALE GENOMIC DNA]</scope>
    <source>
        <strain evidence="8">YIM 90003</strain>
    </source>
</reference>
<dbReference type="CDD" id="cd15904">
    <property type="entry name" value="TSPO_MBR"/>
    <property type="match status" value="1"/>
</dbReference>
<dbReference type="AlphaFoldDB" id="A0A0C2JLN1"/>
<evidence type="ECO:0000256" key="4">
    <source>
        <dbReference type="ARBA" id="ARBA00022989"/>
    </source>
</evidence>
<evidence type="ECO:0000256" key="3">
    <source>
        <dbReference type="ARBA" id="ARBA00022692"/>
    </source>
</evidence>
<evidence type="ECO:0000313" key="8">
    <source>
        <dbReference type="Proteomes" id="UP000031675"/>
    </source>
</evidence>
<dbReference type="STRING" id="183763.LP52_04775"/>
<dbReference type="PANTHER" id="PTHR10057:SF0">
    <property type="entry name" value="TRANSLOCATOR PROTEIN"/>
    <property type="match status" value="1"/>
</dbReference>
<organism evidence="7 8">
    <name type="scientific">Streptomonospora alba</name>
    <dbReference type="NCBI Taxonomy" id="183763"/>
    <lineage>
        <taxon>Bacteria</taxon>
        <taxon>Bacillati</taxon>
        <taxon>Actinomycetota</taxon>
        <taxon>Actinomycetes</taxon>
        <taxon>Streptosporangiales</taxon>
        <taxon>Nocardiopsidaceae</taxon>
        <taxon>Streptomonospora</taxon>
    </lineage>
</organism>
<dbReference type="PANTHER" id="PTHR10057">
    <property type="entry name" value="PERIPHERAL-TYPE BENZODIAZEPINE RECEPTOR"/>
    <property type="match status" value="1"/>
</dbReference>
<keyword evidence="5 6" id="KW-0472">Membrane</keyword>
<keyword evidence="8" id="KW-1185">Reference proteome</keyword>
<comment type="subcellular location">
    <subcellularLocation>
        <location evidence="1">Membrane</location>
        <topology evidence="1">Multi-pass membrane protein</topology>
    </subcellularLocation>
</comment>
<dbReference type="GO" id="GO:0016020">
    <property type="term" value="C:membrane"/>
    <property type="evidence" value="ECO:0007669"/>
    <property type="project" value="UniProtKB-SubCell"/>
</dbReference>
<keyword evidence="3 6" id="KW-0812">Transmembrane</keyword>
<dbReference type="EMBL" id="JROO01000008">
    <property type="protein sequence ID" value="KIH99860.1"/>
    <property type="molecule type" value="Genomic_DNA"/>
</dbReference>
<comment type="similarity">
    <text evidence="2">Belongs to the TspO/BZRP family.</text>
</comment>
<gene>
    <name evidence="7" type="ORF">LP52_04775</name>
</gene>
<evidence type="ECO:0000256" key="1">
    <source>
        <dbReference type="ARBA" id="ARBA00004141"/>
    </source>
</evidence>
<dbReference type="Pfam" id="PF03073">
    <property type="entry name" value="TspO_MBR"/>
    <property type="match status" value="1"/>
</dbReference>
<dbReference type="Gene3D" id="1.20.1260.100">
    <property type="entry name" value="TspO/MBR protein"/>
    <property type="match status" value="1"/>
</dbReference>
<dbReference type="InterPro" id="IPR004307">
    <property type="entry name" value="TspO_MBR"/>
</dbReference>
<evidence type="ECO:0000313" key="7">
    <source>
        <dbReference type="EMBL" id="KIH99860.1"/>
    </source>
</evidence>
<sequence length="160" mass="17404">MTVERSAAGLAAFVLAVTAAALIGVFSAAETADEYARLRQPAWAPPSWVFGPVWTVLYATIALAGWDVWRRLGWRGSRLALTLYFGQLVLNAAWTPLFFAADLRGLAFAEIVVLWLVLSGTVAAFFRAAPRAGWLMVPYWAWTTFAAALNLAVWQLNAGG</sequence>
<feature type="transmembrane region" description="Helical" evidence="6">
    <location>
        <begin position="133"/>
        <end position="154"/>
    </location>
</feature>